<dbReference type="PANTHER" id="PTHR23335">
    <property type="entry name" value="CALMODULIN-BINDING TRANSCRIPTION ACTIVATOR CAMTA"/>
    <property type="match status" value="1"/>
</dbReference>
<comment type="caution">
    <text evidence="7">The sequence shown here is derived from an EMBL/GenBank/DDBJ whole genome shotgun (WGS) entry which is preliminary data.</text>
</comment>
<dbReference type="SUPFAM" id="SSF48403">
    <property type="entry name" value="Ankyrin repeat"/>
    <property type="match status" value="1"/>
</dbReference>
<feature type="region of interest" description="Disordered" evidence="3">
    <location>
        <begin position="423"/>
        <end position="448"/>
    </location>
</feature>
<reference evidence="7" key="1">
    <citation type="journal article" date="2020" name="Stud. Mycol.">
        <title>101 Dothideomycetes genomes: a test case for predicting lifestyles and emergence of pathogens.</title>
        <authorList>
            <person name="Haridas S."/>
            <person name="Albert R."/>
            <person name="Binder M."/>
            <person name="Bloem J."/>
            <person name="Labutti K."/>
            <person name="Salamov A."/>
            <person name="Andreopoulos B."/>
            <person name="Baker S."/>
            <person name="Barry K."/>
            <person name="Bills G."/>
            <person name="Bluhm B."/>
            <person name="Cannon C."/>
            <person name="Castanera R."/>
            <person name="Culley D."/>
            <person name="Daum C."/>
            <person name="Ezra D."/>
            <person name="Gonzalez J."/>
            <person name="Henrissat B."/>
            <person name="Kuo A."/>
            <person name="Liang C."/>
            <person name="Lipzen A."/>
            <person name="Lutzoni F."/>
            <person name="Magnuson J."/>
            <person name="Mondo S."/>
            <person name="Nolan M."/>
            <person name="Ohm R."/>
            <person name="Pangilinan J."/>
            <person name="Park H.-J."/>
            <person name="Ramirez L."/>
            <person name="Alfaro M."/>
            <person name="Sun H."/>
            <person name="Tritt A."/>
            <person name="Yoshinaga Y."/>
            <person name="Zwiers L.-H."/>
            <person name="Turgeon B."/>
            <person name="Goodwin S."/>
            <person name="Spatafora J."/>
            <person name="Crous P."/>
            <person name="Grigoriev I."/>
        </authorList>
    </citation>
    <scope>NUCLEOTIDE SEQUENCE</scope>
    <source>
        <strain evidence="7">CBS 133067</strain>
    </source>
</reference>
<keyword evidence="8" id="KW-1185">Reference proteome</keyword>
<feature type="domain" description="SPT23/MGA2-like DNA-binding" evidence="6">
    <location>
        <begin position="450"/>
        <end position="568"/>
    </location>
</feature>
<evidence type="ECO:0000256" key="1">
    <source>
        <dbReference type="ARBA" id="ARBA00023043"/>
    </source>
</evidence>
<dbReference type="GO" id="GO:0003690">
    <property type="term" value="F:double-stranded DNA binding"/>
    <property type="evidence" value="ECO:0007669"/>
    <property type="project" value="TreeGrafter"/>
</dbReference>
<dbReference type="OrthoDB" id="71307at2759"/>
<proteinExistence type="predicted"/>
<evidence type="ECO:0000259" key="6">
    <source>
        <dbReference type="Pfam" id="PF25603"/>
    </source>
</evidence>
<feature type="compositionally biased region" description="Acidic residues" evidence="3">
    <location>
        <begin position="1137"/>
        <end position="1151"/>
    </location>
</feature>
<keyword evidence="4" id="KW-0812">Transmembrane</keyword>
<feature type="compositionally biased region" description="Polar residues" evidence="3">
    <location>
        <begin position="641"/>
        <end position="654"/>
    </location>
</feature>
<dbReference type="SMART" id="SM00248">
    <property type="entry name" value="ANK"/>
    <property type="match status" value="2"/>
</dbReference>
<evidence type="ECO:0000256" key="2">
    <source>
        <dbReference type="PROSITE-ProRule" id="PRU00023"/>
    </source>
</evidence>
<feature type="region of interest" description="Disordered" evidence="3">
    <location>
        <begin position="18"/>
        <end position="170"/>
    </location>
</feature>
<dbReference type="SUPFAM" id="SSF81296">
    <property type="entry name" value="E set domains"/>
    <property type="match status" value="1"/>
</dbReference>
<feature type="region of interest" description="Disordered" evidence="3">
    <location>
        <begin position="1126"/>
        <end position="1151"/>
    </location>
</feature>
<dbReference type="InterPro" id="IPR013783">
    <property type="entry name" value="Ig-like_fold"/>
</dbReference>
<dbReference type="GO" id="GO:0005634">
    <property type="term" value="C:nucleus"/>
    <property type="evidence" value="ECO:0007669"/>
    <property type="project" value="TreeGrafter"/>
</dbReference>
<feature type="compositionally biased region" description="Polar residues" evidence="3">
    <location>
        <begin position="123"/>
        <end position="137"/>
    </location>
</feature>
<dbReference type="InterPro" id="IPR002110">
    <property type="entry name" value="Ankyrin_rpt"/>
</dbReference>
<dbReference type="Gene3D" id="1.25.40.20">
    <property type="entry name" value="Ankyrin repeat-containing domain"/>
    <property type="match status" value="1"/>
</dbReference>
<feature type="compositionally biased region" description="Low complexity" evidence="3">
    <location>
        <begin position="93"/>
        <end position="115"/>
    </location>
</feature>
<dbReference type="InterPro" id="IPR014756">
    <property type="entry name" value="Ig_E-set"/>
</dbReference>
<feature type="domain" description="SPT23/MGA2-like DNA-binding" evidence="6">
    <location>
        <begin position="333"/>
        <end position="430"/>
    </location>
</feature>
<evidence type="ECO:0000256" key="4">
    <source>
        <dbReference type="SAM" id="Phobius"/>
    </source>
</evidence>
<dbReference type="InterPro" id="IPR002909">
    <property type="entry name" value="IPT_dom"/>
</dbReference>
<dbReference type="Gene3D" id="2.60.40.10">
    <property type="entry name" value="Immunoglobulins"/>
    <property type="match status" value="1"/>
</dbReference>
<evidence type="ECO:0008006" key="9">
    <source>
        <dbReference type="Google" id="ProtNLM"/>
    </source>
</evidence>
<sequence>MESEDMAFNSDMMADLEANGSFNSTDLPFGDDNPLSNDPLFNNGYGDGMGSSPFQFNTTPSWMMDSPGRFGAPRNDSSVTAIMTKHGHDTMKPRSNQSSTSPESSSESAASSQSSNRRKRKSPTSQDTANTKTTSLSRGDGPPSLSPQNGAKRPAGAGGKHAIHDSGFSMGTGITPDSIALGQDVDNISTAMTTSNLFDFDSAASSPGGFHPTMDNSTFDALNTPRTLGVPNLPVTTSSDRQPAKFFLQSRDNSPLDAMGTSEQASPTAMFTHESPATVNGMALDGTMWQSHTGSPAWSNNFTSGGLAGLSPSPAADAVNSPMTIQASLKKLPYNLTVRPVNNKSRVETQIPVTLIMHPFPQSITKIHLQSQTISKPKLLAKDPVKMADTLELHASVFCTSAMQKPHLKERAFRRAAGLPDLPIKREARRSSTGDIDEEETDPNEPLNGGEVKICRNCVNRERKRAARKKAKKQEDEDHWSQFEQDRIVVFNTAEYKDWSPYVPRDGFSDGTYLDGAMQVEMPMRIACYCRHQGEKTGFQVIFTLKDHQDRVVAQSISDSILITDDHKTQAPIAGANGLSAVEGYPLAGMPMFTQDMPQSSFQHRPYHSVNDLQALRANFPPQAFSGMTTAQNQGMIPQSVSTSVTPRNLSRPASPTAHIGPNKKRKGSSVHHKIPPGLTMTRVSGPQQVSVPPATSIGPTSVGPMSAGPVLTGADQAFGAVTPLNIPPYQSQPPTPGSNTGFVTPINRTASAENMQMYQFYSAPNSAHPSRVPSPIAHSRPPTRGFQNQAMQTQVPDMANAPVTGMSFSPETAPAPRATITRINPAEGPMSGGIQIDIHGTDLYNGVRVKFGDQIAPTTFWNEGALYAVLPPSNIAGPVEVTLLHPNETSNFFQPPSSRRTQYFKYIDDREQAIWEMFGKAMCAKQMGSIDANHAMAFLQSVGAQAPYQGGVDNSINYQQFQQQMAALAIARTAGRTEDALLEVLNLIDLDDSPYAPNFDVKRRNGASMLSLASSLGYTRLVAGLVARGATVDTRDKSGFTPLMLAAMTGHTHIVRLLTRKGADPNMRNKLGFTATELAKSAEVEHELQQIPYHIKAKSVGNTPLFHSRANSVVFGDTTWMHPSPTNSSGVSLVTESDDDSQAIEDDDNDDILAIADPRRINSRRSSGIQQLSRRSSRRPSISVPTETTALATSPVAAMTVWRDHLVEQINHFQHYASELQNRMPNIPDVQMVRRFSAIMPTFTRADSFFSTGTPPPPYEEKDPVSAKAAAAAETKKAAVLEAVAEAALDETCAQRFDGASAGTGPRVKSGLVAIVNKDIKVYIGKKAITKEQQIQLRLAHQARLKKGVSDWKMWVIWLPILICIVVLMTRNSLPQIKGAFTTVRTSISDVTQRLAMGV</sequence>
<feature type="repeat" description="ANK" evidence="2">
    <location>
        <begin position="1006"/>
        <end position="1038"/>
    </location>
</feature>
<dbReference type="PROSITE" id="PS50088">
    <property type="entry name" value="ANK_REPEAT"/>
    <property type="match status" value="2"/>
</dbReference>
<feature type="domain" description="IPT/TIG" evidence="5">
    <location>
        <begin position="820"/>
        <end position="890"/>
    </location>
</feature>
<dbReference type="CDD" id="cd00603">
    <property type="entry name" value="IPT_PCSR"/>
    <property type="match status" value="1"/>
</dbReference>
<dbReference type="EMBL" id="ML978128">
    <property type="protein sequence ID" value="KAF2097131.1"/>
    <property type="molecule type" value="Genomic_DNA"/>
</dbReference>
<name>A0A9P4I8G8_9PEZI</name>
<protein>
    <recommendedName>
        <fullName evidence="9">IPT/TIG domain-containing protein</fullName>
    </recommendedName>
</protein>
<feature type="compositionally biased region" description="Basic residues" evidence="3">
    <location>
        <begin position="662"/>
        <end position="675"/>
    </location>
</feature>
<dbReference type="Pfam" id="PF01833">
    <property type="entry name" value="TIG"/>
    <property type="match status" value="1"/>
</dbReference>
<accession>A0A9P4I8G8</accession>
<dbReference type="Pfam" id="PF12796">
    <property type="entry name" value="Ank_2"/>
    <property type="match status" value="1"/>
</dbReference>
<feature type="compositionally biased region" description="Polar residues" evidence="3">
    <location>
        <begin position="52"/>
        <end position="61"/>
    </location>
</feature>
<dbReference type="Proteomes" id="UP000799772">
    <property type="component" value="Unassembled WGS sequence"/>
</dbReference>
<evidence type="ECO:0000259" key="5">
    <source>
        <dbReference type="Pfam" id="PF01833"/>
    </source>
</evidence>
<feature type="repeat" description="ANK" evidence="2">
    <location>
        <begin position="1039"/>
        <end position="1071"/>
    </location>
</feature>
<evidence type="ECO:0000256" key="3">
    <source>
        <dbReference type="SAM" id="MobiDB-lite"/>
    </source>
</evidence>
<feature type="region of interest" description="Disordered" evidence="3">
    <location>
        <begin position="1164"/>
        <end position="1189"/>
    </location>
</feature>
<dbReference type="GO" id="GO:0006357">
    <property type="term" value="P:regulation of transcription by RNA polymerase II"/>
    <property type="evidence" value="ECO:0007669"/>
    <property type="project" value="TreeGrafter"/>
</dbReference>
<keyword evidence="1 2" id="KW-0040">ANK repeat</keyword>
<dbReference type="InterPro" id="IPR036770">
    <property type="entry name" value="Ankyrin_rpt-contain_sf"/>
</dbReference>
<dbReference type="GO" id="GO:0003712">
    <property type="term" value="F:transcription coregulator activity"/>
    <property type="evidence" value="ECO:0007669"/>
    <property type="project" value="TreeGrafter"/>
</dbReference>
<feature type="compositionally biased region" description="Low complexity" evidence="3">
    <location>
        <begin position="1165"/>
        <end position="1184"/>
    </location>
</feature>
<dbReference type="PANTHER" id="PTHR23335:SF1">
    <property type="entry name" value="CALMODULIN-BINDING TRANSCRIPTION ACTIVATOR, ISOFORM F"/>
    <property type="match status" value="1"/>
</dbReference>
<evidence type="ECO:0000313" key="7">
    <source>
        <dbReference type="EMBL" id="KAF2097131.1"/>
    </source>
</evidence>
<feature type="compositionally biased region" description="Polar residues" evidence="3">
    <location>
        <begin position="682"/>
        <end position="691"/>
    </location>
</feature>
<evidence type="ECO:0000313" key="8">
    <source>
        <dbReference type="Proteomes" id="UP000799772"/>
    </source>
</evidence>
<keyword evidence="4" id="KW-0472">Membrane</keyword>
<organism evidence="7 8">
    <name type="scientific">Rhizodiscina lignyota</name>
    <dbReference type="NCBI Taxonomy" id="1504668"/>
    <lineage>
        <taxon>Eukaryota</taxon>
        <taxon>Fungi</taxon>
        <taxon>Dikarya</taxon>
        <taxon>Ascomycota</taxon>
        <taxon>Pezizomycotina</taxon>
        <taxon>Dothideomycetes</taxon>
        <taxon>Pleosporomycetidae</taxon>
        <taxon>Aulographales</taxon>
        <taxon>Rhizodiscinaceae</taxon>
        <taxon>Rhizodiscina</taxon>
    </lineage>
</organism>
<feature type="compositionally biased region" description="Basic and acidic residues" evidence="3">
    <location>
        <begin position="423"/>
        <end position="432"/>
    </location>
</feature>
<feature type="region of interest" description="Disordered" evidence="3">
    <location>
        <begin position="641"/>
        <end position="691"/>
    </location>
</feature>
<keyword evidence="4" id="KW-1133">Transmembrane helix</keyword>
<dbReference type="Pfam" id="PF25603">
    <property type="entry name" value="SPT23_MGA2_DBD"/>
    <property type="match status" value="2"/>
</dbReference>
<feature type="transmembrane region" description="Helical" evidence="4">
    <location>
        <begin position="1353"/>
        <end position="1371"/>
    </location>
</feature>
<dbReference type="InterPro" id="IPR057962">
    <property type="entry name" value="SPT23_MGA2_DBD"/>
</dbReference>
<gene>
    <name evidence="7" type="ORF">NA57DRAFT_57733</name>
</gene>
<dbReference type="PROSITE" id="PS50297">
    <property type="entry name" value="ANK_REP_REGION"/>
    <property type="match status" value="2"/>
</dbReference>
<feature type="compositionally biased region" description="Polar residues" evidence="3">
    <location>
        <begin position="1126"/>
        <end position="1136"/>
    </location>
</feature>